<feature type="binding site" evidence="7">
    <location>
        <position position="126"/>
    </location>
    <ligand>
        <name>[2Fe-2S] cluster</name>
        <dbReference type="ChEBI" id="CHEBI:190135"/>
    </ligand>
</feature>
<feature type="binding site" evidence="7">
    <location>
        <position position="85"/>
    </location>
    <ligand>
        <name>[2Fe-2S] cluster</name>
        <dbReference type="ChEBI" id="CHEBI:190135"/>
    </ligand>
</feature>
<gene>
    <name evidence="8" type="ORF">EDD75_0635</name>
</gene>
<dbReference type="EMBL" id="RKRE01000001">
    <property type="protein sequence ID" value="RPF49811.1"/>
    <property type="molecule type" value="Genomic_DNA"/>
</dbReference>
<dbReference type="InterPro" id="IPR028431">
    <property type="entry name" value="NADP_DH_HndA-like"/>
</dbReference>
<evidence type="ECO:0000256" key="3">
    <source>
        <dbReference type="ARBA" id="ARBA00022723"/>
    </source>
</evidence>
<dbReference type="NCBIfam" id="TIGR01958">
    <property type="entry name" value="nuoE_fam"/>
    <property type="match status" value="1"/>
</dbReference>
<proteinExistence type="inferred from homology"/>
<dbReference type="FunFam" id="3.40.30.10:FF:000015">
    <property type="entry name" value="NADH-quinone oxidoreductase subunit E"/>
    <property type="match status" value="1"/>
</dbReference>
<dbReference type="OrthoDB" id="9807941at2"/>
<evidence type="ECO:0000256" key="6">
    <source>
        <dbReference type="ARBA" id="ARBA00034078"/>
    </source>
</evidence>
<dbReference type="SUPFAM" id="SSF52833">
    <property type="entry name" value="Thioredoxin-like"/>
    <property type="match status" value="1"/>
</dbReference>
<dbReference type="GO" id="GO:0016491">
    <property type="term" value="F:oxidoreductase activity"/>
    <property type="evidence" value="ECO:0007669"/>
    <property type="project" value="InterPro"/>
</dbReference>
<accession>A0A3N5C0Y2</accession>
<dbReference type="RefSeq" id="WP_123927864.1">
    <property type="nucleotide sequence ID" value="NZ_DAITJO010000052.1"/>
</dbReference>
<dbReference type="PIRSF" id="PIRSF000216">
    <property type="entry name" value="NADH_DH_24kDa"/>
    <property type="match status" value="1"/>
</dbReference>
<dbReference type="InterPro" id="IPR041921">
    <property type="entry name" value="NuoE_N"/>
</dbReference>
<evidence type="ECO:0000256" key="5">
    <source>
        <dbReference type="ARBA" id="ARBA00023014"/>
    </source>
</evidence>
<protein>
    <submittedName>
        <fullName evidence="8">NADH-quinone oxidoreductase subunit E</fullName>
    </submittedName>
</protein>
<dbReference type="Gene3D" id="3.40.30.10">
    <property type="entry name" value="Glutaredoxin"/>
    <property type="match status" value="1"/>
</dbReference>
<keyword evidence="5 7" id="KW-0411">Iron-sulfur</keyword>
<comment type="cofactor">
    <cofactor evidence="7">
        <name>[2Fe-2S] cluster</name>
        <dbReference type="ChEBI" id="CHEBI:190135"/>
    </cofactor>
    <text evidence="7">Binds 1 [2Fe-2S] cluster.</text>
</comment>
<feature type="binding site" evidence="7">
    <location>
        <position position="130"/>
    </location>
    <ligand>
        <name>[2Fe-2S] cluster</name>
        <dbReference type="ChEBI" id="CHEBI:190135"/>
    </ligand>
</feature>
<keyword evidence="9" id="KW-1185">Reference proteome</keyword>
<dbReference type="GO" id="GO:0046872">
    <property type="term" value="F:metal ion binding"/>
    <property type="evidence" value="ECO:0007669"/>
    <property type="project" value="UniProtKB-KW"/>
</dbReference>
<evidence type="ECO:0000313" key="8">
    <source>
        <dbReference type="EMBL" id="RPF49811.1"/>
    </source>
</evidence>
<reference evidence="8 9" key="1">
    <citation type="submission" date="2018-11" db="EMBL/GenBank/DDBJ databases">
        <title>Genomic Encyclopedia of Type Strains, Phase IV (KMG-IV): sequencing the most valuable type-strain genomes for metagenomic binning, comparative biology and taxonomic classification.</title>
        <authorList>
            <person name="Goeker M."/>
        </authorList>
    </citation>
    <scope>NUCLEOTIDE SEQUENCE [LARGE SCALE GENOMIC DNA]</scope>
    <source>
        <strain evidence="8 9">DSM 102936</strain>
    </source>
</reference>
<keyword evidence="4 7" id="KW-0408">Iron</keyword>
<dbReference type="CDD" id="cd03064">
    <property type="entry name" value="TRX_Fd_NuoE"/>
    <property type="match status" value="1"/>
</dbReference>
<dbReference type="PANTHER" id="PTHR43342:SF2">
    <property type="entry name" value="POTENTIAL NAD-REDUCING HYDROGENASE SUBUNIT"/>
    <property type="match status" value="1"/>
</dbReference>
<name>A0A3N5C0Y2_9THEO</name>
<keyword evidence="3 7" id="KW-0479">Metal-binding</keyword>
<dbReference type="InterPro" id="IPR042128">
    <property type="entry name" value="NuoE_dom"/>
</dbReference>
<evidence type="ECO:0000256" key="7">
    <source>
        <dbReference type="PIRSR" id="PIRSR000216-1"/>
    </source>
</evidence>
<dbReference type="Gene3D" id="1.10.10.1590">
    <property type="entry name" value="NADH-quinone oxidoreductase subunit E"/>
    <property type="match status" value="1"/>
</dbReference>
<sequence length="159" mass="17641">MNCKCPAPTPEDPELKTIINTYRNRPEQLIAALLAVQRHYGYLPEKAMRALARELNVPFSKVYGVATFYSQFRLKPCGRHLISVCLGTACQVRGGEGIYRRLKRELGVKLGGTTPDGRFTLETVSCVGACSMAPVVVIDEDTHGRLTPEKALSLLKKYE</sequence>
<evidence type="ECO:0000256" key="1">
    <source>
        <dbReference type="ARBA" id="ARBA00010643"/>
    </source>
</evidence>
<dbReference type="PANTHER" id="PTHR43342">
    <property type="entry name" value="NADH-QUINONE OXIDOREDUCTASE, E SUBUNIT"/>
    <property type="match status" value="1"/>
</dbReference>
<evidence type="ECO:0000313" key="9">
    <source>
        <dbReference type="Proteomes" id="UP000282654"/>
    </source>
</evidence>
<dbReference type="InterPro" id="IPR002023">
    <property type="entry name" value="NuoE-like"/>
</dbReference>
<dbReference type="GO" id="GO:0051537">
    <property type="term" value="F:2 iron, 2 sulfur cluster binding"/>
    <property type="evidence" value="ECO:0007669"/>
    <property type="project" value="UniProtKB-KW"/>
</dbReference>
<dbReference type="Pfam" id="PF01257">
    <property type="entry name" value="2Fe-2S_thioredx"/>
    <property type="match status" value="1"/>
</dbReference>
<dbReference type="InterPro" id="IPR036249">
    <property type="entry name" value="Thioredoxin-like_sf"/>
</dbReference>
<keyword evidence="2 7" id="KW-0001">2Fe-2S</keyword>
<dbReference type="Proteomes" id="UP000282654">
    <property type="component" value="Unassembled WGS sequence"/>
</dbReference>
<comment type="caution">
    <text evidence="8">The sequence shown here is derived from an EMBL/GenBank/DDBJ whole genome shotgun (WGS) entry which is preliminary data.</text>
</comment>
<evidence type="ECO:0000256" key="2">
    <source>
        <dbReference type="ARBA" id="ARBA00022714"/>
    </source>
</evidence>
<dbReference type="FunFam" id="1.10.10.1590:FF:000001">
    <property type="entry name" value="NADH-quinone oxidoreductase subunit E"/>
    <property type="match status" value="1"/>
</dbReference>
<dbReference type="AlphaFoldDB" id="A0A3N5C0Y2"/>
<comment type="cofactor">
    <cofactor evidence="6">
        <name>[2Fe-2S] cluster</name>
        <dbReference type="ChEBI" id="CHEBI:190135"/>
    </cofactor>
</comment>
<comment type="similarity">
    <text evidence="1">Belongs to the complex I 24 kDa subunit family.</text>
</comment>
<evidence type="ECO:0000256" key="4">
    <source>
        <dbReference type="ARBA" id="ARBA00023004"/>
    </source>
</evidence>
<dbReference type="NCBIfam" id="NF005722">
    <property type="entry name" value="PRK07539.1-2"/>
    <property type="match status" value="1"/>
</dbReference>
<organism evidence="8 9">
    <name type="scientific">Thermodesulfitimonas autotrophica</name>
    <dbReference type="NCBI Taxonomy" id="1894989"/>
    <lineage>
        <taxon>Bacteria</taxon>
        <taxon>Bacillati</taxon>
        <taxon>Bacillota</taxon>
        <taxon>Clostridia</taxon>
        <taxon>Thermoanaerobacterales</taxon>
        <taxon>Thermoanaerobacteraceae</taxon>
        <taxon>Thermodesulfitimonas</taxon>
    </lineage>
</organism>
<feature type="binding site" evidence="7">
    <location>
        <position position="90"/>
    </location>
    <ligand>
        <name>[2Fe-2S] cluster</name>
        <dbReference type="ChEBI" id="CHEBI:190135"/>
    </ligand>
</feature>